<keyword evidence="4" id="KW-1185">Reference proteome</keyword>
<organism evidence="3 4">
    <name type="scientific">Planobispora takensis</name>
    <dbReference type="NCBI Taxonomy" id="1367882"/>
    <lineage>
        <taxon>Bacteria</taxon>
        <taxon>Bacillati</taxon>
        <taxon>Actinomycetota</taxon>
        <taxon>Actinomycetes</taxon>
        <taxon>Streptosporangiales</taxon>
        <taxon>Streptosporangiaceae</taxon>
        <taxon>Planobispora</taxon>
    </lineage>
</organism>
<dbReference type="RefSeq" id="WP_203879503.1">
    <property type="nucleotide sequence ID" value="NZ_BOOK01000065.1"/>
</dbReference>
<evidence type="ECO:0000313" key="3">
    <source>
        <dbReference type="EMBL" id="GII05282.1"/>
    </source>
</evidence>
<gene>
    <name evidence="3" type="ORF">Pta02_72900</name>
</gene>
<dbReference type="Pfam" id="PF07885">
    <property type="entry name" value="Ion_trans_2"/>
    <property type="match status" value="1"/>
</dbReference>
<feature type="transmembrane region" description="Helical" evidence="1">
    <location>
        <begin position="145"/>
        <end position="166"/>
    </location>
</feature>
<accession>A0A8J3T3A1</accession>
<dbReference type="InterPro" id="IPR013099">
    <property type="entry name" value="K_chnl_dom"/>
</dbReference>
<evidence type="ECO:0000259" key="2">
    <source>
        <dbReference type="Pfam" id="PF07885"/>
    </source>
</evidence>
<sequence length="184" mass="20081">MDGHGDGDLPRRVRRRLVLRAALRSAGIAACLLTGYFTLPMDGEFTVVSLFALVAGLLLLCGIVAWQAYAITRADHPRMRAIEALVTSVMLFLLLFATAYHLMSMEDPSSFSEPLTRADALYFTVTVFATVGFGDIVPRTQLSRMLTTTQMIGGLILVGLVAKVFLEAVQRGLRRRDDDADGDG</sequence>
<protein>
    <submittedName>
        <fullName evidence="3">Metal transporter</fullName>
    </submittedName>
</protein>
<dbReference type="AlphaFoldDB" id="A0A8J3T3A1"/>
<keyword evidence="1" id="KW-0472">Membrane</keyword>
<feature type="transmembrane region" description="Helical" evidence="1">
    <location>
        <begin position="21"/>
        <end position="39"/>
    </location>
</feature>
<dbReference type="EMBL" id="BOOK01000065">
    <property type="protein sequence ID" value="GII05282.1"/>
    <property type="molecule type" value="Genomic_DNA"/>
</dbReference>
<reference evidence="3" key="1">
    <citation type="submission" date="2021-01" db="EMBL/GenBank/DDBJ databases">
        <title>Whole genome shotgun sequence of Planobispora takensis NBRC 109077.</title>
        <authorList>
            <person name="Komaki H."/>
            <person name="Tamura T."/>
        </authorList>
    </citation>
    <scope>NUCLEOTIDE SEQUENCE</scope>
    <source>
        <strain evidence="3">NBRC 109077</strain>
    </source>
</reference>
<feature type="transmembrane region" description="Helical" evidence="1">
    <location>
        <begin position="45"/>
        <end position="69"/>
    </location>
</feature>
<evidence type="ECO:0000256" key="1">
    <source>
        <dbReference type="SAM" id="Phobius"/>
    </source>
</evidence>
<feature type="transmembrane region" description="Helical" evidence="1">
    <location>
        <begin position="81"/>
        <end position="100"/>
    </location>
</feature>
<feature type="domain" description="Potassium channel" evidence="2">
    <location>
        <begin position="89"/>
        <end position="170"/>
    </location>
</feature>
<keyword evidence="1" id="KW-1133">Transmembrane helix</keyword>
<name>A0A8J3T3A1_9ACTN</name>
<dbReference type="Proteomes" id="UP000634476">
    <property type="component" value="Unassembled WGS sequence"/>
</dbReference>
<evidence type="ECO:0000313" key="4">
    <source>
        <dbReference type="Proteomes" id="UP000634476"/>
    </source>
</evidence>
<dbReference type="Gene3D" id="1.10.287.70">
    <property type="match status" value="1"/>
</dbReference>
<comment type="caution">
    <text evidence="3">The sequence shown here is derived from an EMBL/GenBank/DDBJ whole genome shotgun (WGS) entry which is preliminary data.</text>
</comment>
<keyword evidence="1" id="KW-0812">Transmembrane</keyword>
<dbReference type="SUPFAM" id="SSF81324">
    <property type="entry name" value="Voltage-gated potassium channels"/>
    <property type="match status" value="1"/>
</dbReference>
<proteinExistence type="predicted"/>